<dbReference type="OrthoDB" id="6206554at2"/>
<feature type="domain" description="VWFA" evidence="2">
    <location>
        <begin position="92"/>
        <end position="280"/>
    </location>
</feature>
<keyword evidence="1" id="KW-0812">Transmembrane</keyword>
<dbReference type="InterPro" id="IPR002035">
    <property type="entry name" value="VWF_A"/>
</dbReference>
<dbReference type="PANTHER" id="PTHR22550:SF18">
    <property type="entry name" value="VWFA DOMAIN-CONTAINING PROTEIN"/>
    <property type="match status" value="1"/>
</dbReference>
<feature type="transmembrane region" description="Helical" evidence="1">
    <location>
        <begin position="299"/>
        <end position="317"/>
    </location>
</feature>
<protein>
    <submittedName>
        <fullName evidence="3">BatB protein</fullName>
    </submittedName>
</protein>
<evidence type="ECO:0000259" key="2">
    <source>
        <dbReference type="PROSITE" id="PS50234"/>
    </source>
</evidence>
<dbReference type="InterPro" id="IPR036465">
    <property type="entry name" value="vWFA_dom_sf"/>
</dbReference>
<dbReference type="Pfam" id="PF00092">
    <property type="entry name" value="VWA"/>
    <property type="match status" value="1"/>
</dbReference>
<keyword evidence="1" id="KW-1133">Transmembrane helix</keyword>
<dbReference type="SMART" id="SM00327">
    <property type="entry name" value="VWA"/>
    <property type="match status" value="1"/>
</dbReference>
<dbReference type="InterPro" id="IPR050768">
    <property type="entry name" value="UPF0353/GerABKA_families"/>
</dbReference>
<dbReference type="KEGG" id="por:APT59_14570"/>
<dbReference type="EMBL" id="CP013987">
    <property type="protein sequence ID" value="ALZ85358.1"/>
    <property type="molecule type" value="Genomic_DNA"/>
</dbReference>
<accession>A0A0U4P4R4</accession>
<evidence type="ECO:0000313" key="3">
    <source>
        <dbReference type="EMBL" id="ALZ85358.1"/>
    </source>
</evidence>
<evidence type="ECO:0000256" key="1">
    <source>
        <dbReference type="SAM" id="Phobius"/>
    </source>
</evidence>
<evidence type="ECO:0000313" key="4">
    <source>
        <dbReference type="Proteomes" id="UP000064137"/>
    </source>
</evidence>
<dbReference type="Gene3D" id="3.40.50.410">
    <property type="entry name" value="von Willebrand factor, type A domain"/>
    <property type="match status" value="1"/>
</dbReference>
<dbReference type="SUPFAM" id="SSF53300">
    <property type="entry name" value="vWA-like"/>
    <property type="match status" value="1"/>
</dbReference>
<dbReference type="RefSeq" id="WP_059315521.1">
    <property type="nucleotide sequence ID" value="NZ_CP013987.1"/>
</dbReference>
<sequence length="332" mass="36018">MFEFAWPWLWLLAPLPWLLRLLLPAADSGQAALRVDFLSELEHLGGRTSRAGGLVGARRLLPYLLGWLLLLAAAARPQWVGPPQPLDVSGRDLLLAVDVSGSMDTQDMQLGDESVSRLTLVKQLLGRFIDSRQGDRVGLILFGSQAYLQAPLTADRRTVHALLEEAQIGLAGRNTAVGDAVGLAVKHLRKRPDNSRTLILVTDGASNGGVVTPEVAATLAASERVRVYTLGIGAEPDALGVGATPSDLDEPMLRHLADLTNGAYFRVRSSAELAAVSRQLDRLEPIRQQPDQARPTRELYAWPLAAALLLGLTLALGRLPWPRRWRRGGKAT</sequence>
<organism evidence="3 4">
    <name type="scientific">Pseudomonas oryzihabitans</name>
    <dbReference type="NCBI Taxonomy" id="47885"/>
    <lineage>
        <taxon>Bacteria</taxon>
        <taxon>Pseudomonadati</taxon>
        <taxon>Pseudomonadota</taxon>
        <taxon>Gammaproteobacteria</taxon>
        <taxon>Pseudomonadales</taxon>
        <taxon>Pseudomonadaceae</taxon>
        <taxon>Pseudomonas</taxon>
    </lineage>
</organism>
<reference evidence="3 4" key="1">
    <citation type="submission" date="2016-01" db="EMBL/GenBank/DDBJ databases">
        <title>Annotation of Pseudomonas oryzihabitans USDA-ARS-USMARC-56511.</title>
        <authorList>
            <person name="Harhay G.P."/>
            <person name="Harhay D.M."/>
            <person name="Smith T.P.L."/>
            <person name="Bono J.L."/>
            <person name="Heaton M.P."/>
            <person name="Clawson M.L."/>
            <person name="Chitko-Mckown C.G."/>
            <person name="Capik S.F."/>
            <person name="DeDonder K.D."/>
            <person name="Apley M.D."/>
            <person name="Lubbers B.V."/>
            <person name="White B.J."/>
            <person name="Larson R.L."/>
        </authorList>
    </citation>
    <scope>NUCLEOTIDE SEQUENCE [LARGE SCALE GENOMIC DNA]</scope>
    <source>
        <strain evidence="3 4">USDA-ARS-USMARC-56511</strain>
    </source>
</reference>
<dbReference type="PANTHER" id="PTHR22550">
    <property type="entry name" value="SPORE GERMINATION PROTEIN"/>
    <property type="match status" value="1"/>
</dbReference>
<dbReference type="Proteomes" id="UP000064137">
    <property type="component" value="Chromosome"/>
</dbReference>
<name>A0A0U4P4R4_9PSED</name>
<proteinExistence type="predicted"/>
<dbReference type="AlphaFoldDB" id="A0A0U4P4R4"/>
<keyword evidence="1" id="KW-0472">Membrane</keyword>
<dbReference type="PROSITE" id="PS50234">
    <property type="entry name" value="VWFA"/>
    <property type="match status" value="1"/>
</dbReference>
<gene>
    <name evidence="3" type="ORF">APT59_14570</name>
</gene>